<reference evidence="4 5" key="1">
    <citation type="submission" date="2017-10" db="EMBL/GenBank/DDBJ databases">
        <title>Genome announcement of Methylocella silvestris TVC from permafrost.</title>
        <authorList>
            <person name="Wang J."/>
            <person name="Geng K."/>
            <person name="Ul-Haque F."/>
            <person name="Crombie A.T."/>
            <person name="Street L.E."/>
            <person name="Wookey P.A."/>
            <person name="Murrell J.C."/>
            <person name="Pratscher J."/>
        </authorList>
    </citation>
    <scope>NUCLEOTIDE SEQUENCE [LARGE SCALE GENOMIC DNA]</scope>
    <source>
        <strain evidence="4 5">TVC</strain>
    </source>
</reference>
<dbReference type="AlphaFoldDB" id="A0A2J7TD62"/>
<dbReference type="InterPro" id="IPR020806">
    <property type="entry name" value="PKS_PP-bd"/>
</dbReference>
<dbReference type="GO" id="GO:0005737">
    <property type="term" value="C:cytoplasm"/>
    <property type="evidence" value="ECO:0007669"/>
    <property type="project" value="TreeGrafter"/>
</dbReference>
<dbReference type="PANTHER" id="PTHR45527:SF1">
    <property type="entry name" value="FATTY ACID SYNTHASE"/>
    <property type="match status" value="1"/>
</dbReference>
<protein>
    <submittedName>
        <fullName evidence="4">Thioester reductase</fullName>
    </submittedName>
</protein>
<gene>
    <name evidence="4" type="ORF">CR492_17465</name>
</gene>
<dbReference type="CDD" id="cd12117">
    <property type="entry name" value="A_NRPS_Srf_like"/>
    <property type="match status" value="1"/>
</dbReference>
<dbReference type="Pfam" id="PF00550">
    <property type="entry name" value="PP-binding"/>
    <property type="match status" value="1"/>
</dbReference>
<dbReference type="OrthoDB" id="9803968at2"/>
<dbReference type="Pfam" id="PF00501">
    <property type="entry name" value="AMP-binding"/>
    <property type="match status" value="1"/>
</dbReference>
<keyword evidence="2" id="KW-0597">Phosphoprotein</keyword>
<dbReference type="Proteomes" id="UP000236286">
    <property type="component" value="Unassembled WGS sequence"/>
</dbReference>
<dbReference type="PROSITE" id="PS00455">
    <property type="entry name" value="AMP_BINDING"/>
    <property type="match status" value="1"/>
</dbReference>
<dbReference type="InterPro" id="IPR020845">
    <property type="entry name" value="AMP-binding_CS"/>
</dbReference>
<keyword evidence="1" id="KW-0596">Phosphopantetheine</keyword>
<evidence type="ECO:0000256" key="1">
    <source>
        <dbReference type="ARBA" id="ARBA00022450"/>
    </source>
</evidence>
<dbReference type="Gene3D" id="2.30.38.10">
    <property type="entry name" value="Luciferase, Domain 3"/>
    <property type="match status" value="1"/>
</dbReference>
<dbReference type="RefSeq" id="WP_102845012.1">
    <property type="nucleotide sequence ID" value="NZ_PDZR01000026.1"/>
</dbReference>
<dbReference type="GO" id="GO:0044550">
    <property type="term" value="P:secondary metabolite biosynthetic process"/>
    <property type="evidence" value="ECO:0007669"/>
    <property type="project" value="TreeGrafter"/>
</dbReference>
<dbReference type="InterPro" id="IPR009081">
    <property type="entry name" value="PP-bd_ACP"/>
</dbReference>
<feature type="domain" description="Carrier" evidence="3">
    <location>
        <begin position="548"/>
        <end position="623"/>
    </location>
</feature>
<dbReference type="Pfam" id="PF13193">
    <property type="entry name" value="AMP-binding_C"/>
    <property type="match status" value="1"/>
</dbReference>
<dbReference type="GO" id="GO:0043041">
    <property type="term" value="P:amino acid activation for nonribosomal peptide biosynthetic process"/>
    <property type="evidence" value="ECO:0007669"/>
    <property type="project" value="TreeGrafter"/>
</dbReference>
<accession>A0A2J7TD62</accession>
<dbReference type="InterPro" id="IPR045851">
    <property type="entry name" value="AMP-bd_C_sf"/>
</dbReference>
<dbReference type="InterPro" id="IPR036736">
    <property type="entry name" value="ACP-like_sf"/>
</dbReference>
<dbReference type="InterPro" id="IPR000873">
    <property type="entry name" value="AMP-dep_synth/lig_dom"/>
</dbReference>
<dbReference type="Gene3D" id="3.30.300.30">
    <property type="match status" value="1"/>
</dbReference>
<dbReference type="SMART" id="SM00823">
    <property type="entry name" value="PKS_PP"/>
    <property type="match status" value="1"/>
</dbReference>
<evidence type="ECO:0000259" key="3">
    <source>
        <dbReference type="PROSITE" id="PS50075"/>
    </source>
</evidence>
<evidence type="ECO:0000256" key="2">
    <source>
        <dbReference type="ARBA" id="ARBA00022553"/>
    </source>
</evidence>
<evidence type="ECO:0000313" key="4">
    <source>
        <dbReference type="EMBL" id="PNG24707.1"/>
    </source>
</evidence>
<dbReference type="SUPFAM" id="SSF56801">
    <property type="entry name" value="Acetyl-CoA synthetase-like"/>
    <property type="match status" value="1"/>
</dbReference>
<dbReference type="GO" id="GO:0031177">
    <property type="term" value="F:phosphopantetheine binding"/>
    <property type="evidence" value="ECO:0007669"/>
    <property type="project" value="InterPro"/>
</dbReference>
<dbReference type="NCBIfam" id="TIGR01733">
    <property type="entry name" value="AA-adenyl-dom"/>
    <property type="match status" value="1"/>
</dbReference>
<dbReference type="Gene3D" id="3.40.50.980">
    <property type="match status" value="2"/>
</dbReference>
<name>A0A2J7TD62_METSI</name>
<dbReference type="EMBL" id="PDZR01000026">
    <property type="protein sequence ID" value="PNG24707.1"/>
    <property type="molecule type" value="Genomic_DNA"/>
</dbReference>
<sequence>MIGVGSAIREWRHKVSSHHSGRPQPPALAPDFDRARAIHSFFSEAAEIYADRPAILYGGHKVITFVELDRRSNSFARYLRAKSVLPGSVVGLFLPRSPEAIIAMVGALKAGAAFAPLDPSYPADHLAFITADAAPVVVVSAASMTSDAGSSSLWTAPTILIDAEAAAIAGEDDSPLPEAASGESPGYVMYTSGTTGRPKGAVIPHRAVTRLALNSFADLGSRDVVLQFAPLAFDASTFEIWNALLNGAAIAIVAETHPSFAELGAAIKDYGVTAAWLTASLFHAIVDRQIEILKPLRLLLAGGDVLSPRHVRRALDELPDCRIVNGYGPTENTTFTCCYEIPRDIAPDAAIPIGRPIDHTKVYVLGPDLSRVGAGEEGELFAGGEGVALGYLNRPELTAEKFLADPFCGEPGRLMYRTGDLVRQRADGVVEFIGRVDRQVKIRGKRVEVDEVEALIRRLPQVADAAALVRSRTDGERQIIAFVTAQGGATLPLGELRQSMLEIAPDYMVPAHFMILDELPRTPNGKVDRAALPKLGGGDEQTAAPTIMAADDAERRLAALWSKILKVGSVGLDANFFDLGGASLDVMALQEEILREFHIDAPMTALFEFTTVRSLAAHLKTRAAPAAEGAVEAASADRQALDELSLRKQRQSEALKRASRRRAVSIN</sequence>
<organism evidence="4 5">
    <name type="scientific">Methylocella silvestris</name>
    <dbReference type="NCBI Taxonomy" id="199596"/>
    <lineage>
        <taxon>Bacteria</taxon>
        <taxon>Pseudomonadati</taxon>
        <taxon>Pseudomonadota</taxon>
        <taxon>Alphaproteobacteria</taxon>
        <taxon>Hyphomicrobiales</taxon>
        <taxon>Beijerinckiaceae</taxon>
        <taxon>Methylocella</taxon>
    </lineage>
</organism>
<proteinExistence type="predicted"/>
<evidence type="ECO:0000313" key="5">
    <source>
        <dbReference type="Proteomes" id="UP000236286"/>
    </source>
</evidence>
<dbReference type="SUPFAM" id="SSF47336">
    <property type="entry name" value="ACP-like"/>
    <property type="match status" value="1"/>
</dbReference>
<dbReference type="InterPro" id="IPR025110">
    <property type="entry name" value="AMP-bd_C"/>
</dbReference>
<dbReference type="PANTHER" id="PTHR45527">
    <property type="entry name" value="NONRIBOSOMAL PEPTIDE SYNTHETASE"/>
    <property type="match status" value="1"/>
</dbReference>
<dbReference type="PROSITE" id="PS50075">
    <property type="entry name" value="CARRIER"/>
    <property type="match status" value="1"/>
</dbReference>
<comment type="caution">
    <text evidence="4">The sequence shown here is derived from an EMBL/GenBank/DDBJ whole genome shotgun (WGS) entry which is preliminary data.</text>
</comment>
<dbReference type="InterPro" id="IPR010071">
    <property type="entry name" value="AA_adenyl_dom"/>
</dbReference>
<dbReference type="Gene3D" id="1.10.1200.10">
    <property type="entry name" value="ACP-like"/>
    <property type="match status" value="1"/>
</dbReference>